<keyword evidence="1" id="KW-1133">Transmembrane helix</keyword>
<evidence type="ECO:0000313" key="3">
    <source>
        <dbReference type="Proteomes" id="UP000648239"/>
    </source>
</evidence>
<keyword evidence="1" id="KW-0812">Transmembrane</keyword>
<accession>A0A8J6Y1B0</accession>
<sequence length="380" mass="42064">MSANHGLRLVHRPTAEDGRPVPLAGPGVAAFILMIALAATWLGVDRGRRPLDVEGLARETALLALEEGNDSPAVRNRLQELRRALGRTPVDAGRRAVYASLLLSVSRSLDDTRAASFHAARAAEIAPVTVPVIRQSALVLARCGRVEEALDIARNTFLFDPRTGVRILESLLPLLGKEMASTGVPDDPDAWLAWSRSLEAQGAIEEALARMEEAARRWPGRPWIMQFLAARALASGDTDRLQAVFAEEPVIPEEPEFALLYGFRAVSHAVNGNRDEMTRDVETALQLLGRNSSVLLTCGDAWNRLGDSDKAADLWRRGLFQPTGSYPDSVRIKLLMHMAGYEEDRMHFRIALDYWRQILTLKPDHDKAGQRVDELTGYRR</sequence>
<proteinExistence type="predicted"/>
<dbReference type="Proteomes" id="UP000648239">
    <property type="component" value="Unassembled WGS sequence"/>
</dbReference>
<dbReference type="AlphaFoldDB" id="A0A8J6Y1B0"/>
<keyword evidence="1" id="KW-0472">Membrane</keyword>
<protein>
    <recommendedName>
        <fullName evidence="4">Tetratricopeptide repeat protein</fullName>
    </recommendedName>
</protein>
<feature type="transmembrane region" description="Helical" evidence="1">
    <location>
        <begin position="23"/>
        <end position="44"/>
    </location>
</feature>
<gene>
    <name evidence="2" type="ORF">IFK94_10510</name>
</gene>
<evidence type="ECO:0008006" key="4">
    <source>
        <dbReference type="Google" id="ProtNLM"/>
    </source>
</evidence>
<dbReference type="EMBL" id="JACXWD010000034">
    <property type="protein sequence ID" value="MBD3868543.1"/>
    <property type="molecule type" value="Genomic_DNA"/>
</dbReference>
<evidence type="ECO:0000313" key="2">
    <source>
        <dbReference type="EMBL" id="MBD3868543.1"/>
    </source>
</evidence>
<organism evidence="2 3">
    <name type="scientific">Candidatus Polarisedimenticola svalbardensis</name>
    <dbReference type="NCBI Taxonomy" id="2886004"/>
    <lineage>
        <taxon>Bacteria</taxon>
        <taxon>Pseudomonadati</taxon>
        <taxon>Acidobacteriota</taxon>
        <taxon>Candidatus Polarisedimenticolia</taxon>
        <taxon>Candidatus Polarisedimenticolales</taxon>
        <taxon>Candidatus Polarisedimenticolaceae</taxon>
        <taxon>Candidatus Polarisedimenticola</taxon>
    </lineage>
</organism>
<name>A0A8J6Y1B0_9BACT</name>
<dbReference type="InterPro" id="IPR011990">
    <property type="entry name" value="TPR-like_helical_dom_sf"/>
</dbReference>
<dbReference type="SUPFAM" id="SSF48452">
    <property type="entry name" value="TPR-like"/>
    <property type="match status" value="1"/>
</dbReference>
<evidence type="ECO:0000256" key="1">
    <source>
        <dbReference type="SAM" id="Phobius"/>
    </source>
</evidence>
<dbReference type="Gene3D" id="1.25.40.10">
    <property type="entry name" value="Tetratricopeptide repeat domain"/>
    <property type="match status" value="1"/>
</dbReference>
<comment type="caution">
    <text evidence="2">The sequence shown here is derived from an EMBL/GenBank/DDBJ whole genome shotgun (WGS) entry which is preliminary data.</text>
</comment>
<reference evidence="2 3" key="1">
    <citation type="submission" date="2020-08" db="EMBL/GenBank/DDBJ databases">
        <title>Acidobacteriota in marine sediments use diverse sulfur dissimilation pathways.</title>
        <authorList>
            <person name="Wasmund K."/>
        </authorList>
    </citation>
    <scope>NUCLEOTIDE SEQUENCE [LARGE SCALE GENOMIC DNA]</scope>
    <source>
        <strain evidence="2">MAG AM4</strain>
    </source>
</reference>